<feature type="non-terminal residue" evidence="4">
    <location>
        <position position="106"/>
    </location>
</feature>
<keyword evidence="4" id="KW-0067">ATP-binding</keyword>
<dbReference type="Gene3D" id="3.40.50.300">
    <property type="entry name" value="P-loop containing nucleotide triphosphate hydrolases"/>
    <property type="match status" value="1"/>
</dbReference>
<name>A0A087UK03_STEMI</name>
<evidence type="ECO:0000313" key="5">
    <source>
        <dbReference type="Proteomes" id="UP000054359"/>
    </source>
</evidence>
<dbReference type="GO" id="GO:0140359">
    <property type="term" value="F:ABC-type transporter activity"/>
    <property type="evidence" value="ECO:0007669"/>
    <property type="project" value="InterPro"/>
</dbReference>
<keyword evidence="4" id="KW-0547">Nucleotide-binding</keyword>
<dbReference type="OrthoDB" id="6505466at2759"/>
<dbReference type="GO" id="GO:0016020">
    <property type="term" value="C:membrane"/>
    <property type="evidence" value="ECO:0007669"/>
    <property type="project" value="InterPro"/>
</dbReference>
<dbReference type="PANTHER" id="PTHR19229">
    <property type="entry name" value="ATP-BINDING CASSETTE TRANSPORTER SUBFAMILY A ABCA"/>
    <property type="match status" value="1"/>
</dbReference>
<evidence type="ECO:0000256" key="1">
    <source>
        <dbReference type="ARBA" id="ARBA00022448"/>
    </source>
</evidence>
<accession>A0A087UK03</accession>
<dbReference type="EMBL" id="KK120178">
    <property type="protein sequence ID" value="KFM77692.1"/>
    <property type="molecule type" value="Genomic_DNA"/>
</dbReference>
<dbReference type="AlphaFoldDB" id="A0A087UK03"/>
<protein>
    <submittedName>
        <fullName evidence="4">ATP-binding cassette sub-family A member 2</fullName>
    </submittedName>
</protein>
<gene>
    <name evidence="4" type="ORF">X975_11236</name>
</gene>
<dbReference type="GO" id="GO:0016887">
    <property type="term" value="F:ATP hydrolysis activity"/>
    <property type="evidence" value="ECO:0007669"/>
    <property type="project" value="InterPro"/>
</dbReference>
<keyword evidence="1" id="KW-0813">Transport</keyword>
<dbReference type="GO" id="GO:0005524">
    <property type="term" value="F:ATP binding"/>
    <property type="evidence" value="ECO:0007669"/>
    <property type="project" value="UniProtKB-KW"/>
</dbReference>
<sequence>MRKKLIAVNKLCLGVPEGECLGLLGVNGAGKSTTFKMLTGDTNVTAGDAFLNGFSIRRDLQKVQQYIGYCPQFDALYEELTAKEHLILYSRFRGIPLKEEDKVIEW</sequence>
<dbReference type="Proteomes" id="UP000054359">
    <property type="component" value="Unassembled WGS sequence"/>
</dbReference>
<dbReference type="PANTHER" id="PTHR19229:SF36">
    <property type="entry name" value="ATP-BINDING CASSETTE SUB-FAMILY A MEMBER 2"/>
    <property type="match status" value="1"/>
</dbReference>
<dbReference type="InterPro" id="IPR027417">
    <property type="entry name" value="P-loop_NTPase"/>
</dbReference>
<dbReference type="Pfam" id="PF00005">
    <property type="entry name" value="ABC_tran"/>
    <property type="match status" value="1"/>
</dbReference>
<dbReference type="InterPro" id="IPR003439">
    <property type="entry name" value="ABC_transporter-like_ATP-bd"/>
</dbReference>
<evidence type="ECO:0000259" key="3">
    <source>
        <dbReference type="Pfam" id="PF00005"/>
    </source>
</evidence>
<dbReference type="STRING" id="407821.A0A087UK03"/>
<proteinExistence type="predicted"/>
<keyword evidence="2" id="KW-0677">Repeat</keyword>
<organism evidence="4 5">
    <name type="scientific">Stegodyphus mimosarum</name>
    <name type="common">African social velvet spider</name>
    <dbReference type="NCBI Taxonomy" id="407821"/>
    <lineage>
        <taxon>Eukaryota</taxon>
        <taxon>Metazoa</taxon>
        <taxon>Ecdysozoa</taxon>
        <taxon>Arthropoda</taxon>
        <taxon>Chelicerata</taxon>
        <taxon>Arachnida</taxon>
        <taxon>Araneae</taxon>
        <taxon>Araneomorphae</taxon>
        <taxon>Entelegynae</taxon>
        <taxon>Eresoidea</taxon>
        <taxon>Eresidae</taxon>
        <taxon>Stegodyphus</taxon>
    </lineage>
</organism>
<dbReference type="OMA" id="KQLCIGY"/>
<evidence type="ECO:0000313" key="4">
    <source>
        <dbReference type="EMBL" id="KFM77692.1"/>
    </source>
</evidence>
<dbReference type="GO" id="GO:0005319">
    <property type="term" value="F:lipid transporter activity"/>
    <property type="evidence" value="ECO:0007669"/>
    <property type="project" value="TreeGrafter"/>
</dbReference>
<dbReference type="SUPFAM" id="SSF52540">
    <property type="entry name" value="P-loop containing nucleoside triphosphate hydrolases"/>
    <property type="match status" value="1"/>
</dbReference>
<reference evidence="4 5" key="1">
    <citation type="submission" date="2013-11" db="EMBL/GenBank/DDBJ databases">
        <title>Genome sequencing of Stegodyphus mimosarum.</title>
        <authorList>
            <person name="Bechsgaard J."/>
        </authorList>
    </citation>
    <scope>NUCLEOTIDE SEQUENCE [LARGE SCALE GENOMIC DNA]</scope>
</reference>
<keyword evidence="5" id="KW-1185">Reference proteome</keyword>
<evidence type="ECO:0000256" key="2">
    <source>
        <dbReference type="ARBA" id="ARBA00022737"/>
    </source>
</evidence>
<dbReference type="InterPro" id="IPR026082">
    <property type="entry name" value="ABCA"/>
</dbReference>
<feature type="domain" description="ABC transporter" evidence="3">
    <location>
        <begin position="9"/>
        <end position="99"/>
    </location>
</feature>